<name>A0A3S9PYQ3_9ACTO</name>
<dbReference type="Pfam" id="PF09335">
    <property type="entry name" value="VTT_dom"/>
    <property type="match status" value="1"/>
</dbReference>
<dbReference type="RefSeq" id="WP_126704277.1">
    <property type="nucleotide sequence ID" value="NZ_CP034593.1"/>
</dbReference>
<feature type="transmembrane region" description="Helical" evidence="8">
    <location>
        <begin position="60"/>
        <end position="82"/>
    </location>
</feature>
<keyword evidence="6 8" id="KW-0472">Membrane</keyword>
<feature type="transmembrane region" description="Helical" evidence="8">
    <location>
        <begin position="179"/>
        <end position="197"/>
    </location>
</feature>
<keyword evidence="3" id="KW-1003">Cell membrane</keyword>
<comment type="subcellular location">
    <subcellularLocation>
        <location evidence="1">Cell membrane</location>
        <topology evidence="1">Multi-pass membrane protein</topology>
    </subcellularLocation>
</comment>
<evidence type="ECO:0000256" key="7">
    <source>
        <dbReference type="SAM" id="MobiDB-lite"/>
    </source>
</evidence>
<dbReference type="OrthoDB" id="9813426at2"/>
<feature type="compositionally biased region" description="Low complexity" evidence="7">
    <location>
        <begin position="235"/>
        <end position="252"/>
    </location>
</feature>
<evidence type="ECO:0000256" key="3">
    <source>
        <dbReference type="ARBA" id="ARBA00022475"/>
    </source>
</evidence>
<feature type="compositionally biased region" description="Basic and acidic residues" evidence="7">
    <location>
        <begin position="255"/>
        <end position="270"/>
    </location>
</feature>
<evidence type="ECO:0000256" key="8">
    <source>
        <dbReference type="SAM" id="Phobius"/>
    </source>
</evidence>
<evidence type="ECO:0000256" key="4">
    <source>
        <dbReference type="ARBA" id="ARBA00022692"/>
    </source>
</evidence>
<evidence type="ECO:0000256" key="5">
    <source>
        <dbReference type="ARBA" id="ARBA00022989"/>
    </source>
</evidence>
<feature type="domain" description="VTT" evidence="9">
    <location>
        <begin position="37"/>
        <end position="164"/>
    </location>
</feature>
<protein>
    <submittedName>
        <fullName evidence="10">DedA family protein</fullName>
    </submittedName>
</protein>
<feature type="compositionally biased region" description="Polar residues" evidence="7">
    <location>
        <begin position="214"/>
        <end position="226"/>
    </location>
</feature>
<evidence type="ECO:0000259" key="9">
    <source>
        <dbReference type="Pfam" id="PF09335"/>
    </source>
</evidence>
<keyword evidence="11" id="KW-1185">Reference proteome</keyword>
<dbReference type="EMBL" id="CP034593">
    <property type="protein sequence ID" value="AZQ77474.1"/>
    <property type="molecule type" value="Genomic_DNA"/>
</dbReference>
<gene>
    <name evidence="10" type="ORF">EJ997_09145</name>
</gene>
<keyword evidence="5 8" id="KW-1133">Transmembrane helix</keyword>
<dbReference type="Proteomes" id="UP000280344">
    <property type="component" value="Chromosome"/>
</dbReference>
<dbReference type="KEGG" id="flh:EJ997_09145"/>
<evidence type="ECO:0000256" key="2">
    <source>
        <dbReference type="ARBA" id="ARBA00010792"/>
    </source>
</evidence>
<reference evidence="10 11" key="1">
    <citation type="submission" date="2018-12" db="EMBL/GenBank/DDBJ databases">
        <title>Complete genome sequence of Flaviflexus sp. H23T48.</title>
        <authorList>
            <person name="Bae J.-W."/>
            <person name="Lee J.-Y."/>
        </authorList>
    </citation>
    <scope>NUCLEOTIDE SEQUENCE [LARGE SCALE GENOMIC DNA]</scope>
    <source>
        <strain evidence="10 11">H23T48</strain>
    </source>
</reference>
<dbReference type="PANTHER" id="PTHR42709:SF6">
    <property type="entry name" value="UNDECAPRENYL PHOSPHATE TRANSPORTER A"/>
    <property type="match status" value="1"/>
</dbReference>
<evidence type="ECO:0000313" key="11">
    <source>
        <dbReference type="Proteomes" id="UP000280344"/>
    </source>
</evidence>
<sequence>MDQELTGIAGWAVDVMESLGGFGAFLLIGLENLFPPLPSEIILPLAGFTASLGTLGMVEMIVWCTAGSVVGAWLLYGVGYALGRDRTRAIMGALPLVNISDIDKTEAWFRKHGTWTVLLGRMIPIFRSLISIPAGVTKMKLPIFTALTLVGSLIWNTVLISLGYVLGENWTRVEGWVGIFSRIVLVAVIVFVIWWIAHRIYTTRKNRKDDTDQVAGTDQSEVTDQKTGGAPATDTAQSSGANSAGSTTAGASENPHPETKAEESASHADGHSGATDSRQQNSTELDPPTTEPEEHA</sequence>
<proteinExistence type="inferred from homology"/>
<feature type="region of interest" description="Disordered" evidence="7">
    <location>
        <begin position="207"/>
        <end position="296"/>
    </location>
</feature>
<dbReference type="InterPro" id="IPR032816">
    <property type="entry name" value="VTT_dom"/>
</dbReference>
<evidence type="ECO:0000313" key="10">
    <source>
        <dbReference type="EMBL" id="AZQ77474.1"/>
    </source>
</evidence>
<accession>A0A3S9PYQ3</accession>
<evidence type="ECO:0000256" key="6">
    <source>
        <dbReference type="ARBA" id="ARBA00023136"/>
    </source>
</evidence>
<comment type="similarity">
    <text evidence="2">Belongs to the DedA family.</text>
</comment>
<organism evidence="10 11">
    <name type="scientific">Flaviflexus ciconiae</name>
    <dbReference type="NCBI Taxonomy" id="2496867"/>
    <lineage>
        <taxon>Bacteria</taxon>
        <taxon>Bacillati</taxon>
        <taxon>Actinomycetota</taxon>
        <taxon>Actinomycetes</taxon>
        <taxon>Actinomycetales</taxon>
        <taxon>Actinomycetaceae</taxon>
        <taxon>Flaviflexus</taxon>
    </lineage>
</organism>
<feature type="transmembrane region" description="Helical" evidence="8">
    <location>
        <begin position="143"/>
        <end position="167"/>
    </location>
</feature>
<dbReference type="InterPro" id="IPR051311">
    <property type="entry name" value="DedA_domain"/>
</dbReference>
<dbReference type="PANTHER" id="PTHR42709">
    <property type="entry name" value="ALKALINE PHOSPHATASE LIKE PROTEIN"/>
    <property type="match status" value="1"/>
</dbReference>
<dbReference type="AlphaFoldDB" id="A0A3S9PYQ3"/>
<keyword evidence="4 8" id="KW-0812">Transmembrane</keyword>
<evidence type="ECO:0000256" key="1">
    <source>
        <dbReference type="ARBA" id="ARBA00004651"/>
    </source>
</evidence>
<dbReference type="GO" id="GO:0005886">
    <property type="term" value="C:plasma membrane"/>
    <property type="evidence" value="ECO:0007669"/>
    <property type="project" value="UniProtKB-SubCell"/>
</dbReference>